<organism evidence="4">
    <name type="scientific">marine sediment metagenome</name>
    <dbReference type="NCBI Taxonomy" id="412755"/>
    <lineage>
        <taxon>unclassified sequences</taxon>
        <taxon>metagenomes</taxon>
        <taxon>ecological metagenomes</taxon>
    </lineage>
</organism>
<comment type="caution">
    <text evidence="4">The sequence shown here is derived from an EMBL/GenBank/DDBJ whole genome shotgun (WGS) entry which is preliminary data.</text>
</comment>
<evidence type="ECO:0000256" key="2">
    <source>
        <dbReference type="ARBA" id="ARBA00022448"/>
    </source>
</evidence>
<dbReference type="EMBL" id="LAZR01006331">
    <property type="protein sequence ID" value="KKM92948.1"/>
    <property type="molecule type" value="Genomic_DNA"/>
</dbReference>
<comment type="similarity">
    <text evidence="1">Belongs to the V-ATPase D subunit family.</text>
</comment>
<proteinExistence type="inferred from homology"/>
<dbReference type="GO" id="GO:0046961">
    <property type="term" value="F:proton-transporting ATPase activity, rotational mechanism"/>
    <property type="evidence" value="ECO:0007669"/>
    <property type="project" value="InterPro"/>
</dbReference>
<name>A0A0F9LHL8_9ZZZZ</name>
<dbReference type="PANTHER" id="PTHR11671">
    <property type="entry name" value="V-TYPE ATP SYNTHASE SUBUNIT D"/>
    <property type="match status" value="1"/>
</dbReference>
<dbReference type="Pfam" id="PF01813">
    <property type="entry name" value="ATP-synt_D"/>
    <property type="match status" value="1"/>
</dbReference>
<evidence type="ECO:0000256" key="1">
    <source>
        <dbReference type="ARBA" id="ARBA00005850"/>
    </source>
</evidence>
<dbReference type="InterPro" id="IPR002699">
    <property type="entry name" value="V_ATPase_D"/>
</dbReference>
<dbReference type="HAMAP" id="MF_00271">
    <property type="entry name" value="ATP_synth_D_arch"/>
    <property type="match status" value="1"/>
</dbReference>
<sequence length="218" mass="25412">MKLHIKATRMELLQLRKRLAIATRGHKLLNDKLEGLMREFLSMLKEYKGRRILVDRELPGIVKLFILAYVTSSKNRVIMALEQSKTAYKFTLKQRRILNVPIPYFSVPKDQSIGQKDSIHNVNNIIAYSFLDTNSELDNAIIRLRDFFPNIIKLAEFEQSVRVVAKEIGKTRKRVNALEFSVIPKMKEDLKFIRNKLDEIERSNISRIMKIKDILGKG</sequence>
<evidence type="ECO:0000313" key="4">
    <source>
        <dbReference type="EMBL" id="KKM92948.1"/>
    </source>
</evidence>
<keyword evidence="2" id="KW-0813">Transport</keyword>
<reference evidence="4" key="1">
    <citation type="journal article" date="2015" name="Nature">
        <title>Complex archaea that bridge the gap between prokaryotes and eukaryotes.</title>
        <authorList>
            <person name="Spang A."/>
            <person name="Saw J.H."/>
            <person name="Jorgensen S.L."/>
            <person name="Zaremba-Niedzwiedzka K."/>
            <person name="Martijn J."/>
            <person name="Lind A.E."/>
            <person name="van Eijk R."/>
            <person name="Schleper C."/>
            <person name="Guy L."/>
            <person name="Ettema T.J."/>
        </authorList>
    </citation>
    <scope>NUCLEOTIDE SEQUENCE</scope>
</reference>
<gene>
    <name evidence="4" type="ORF">LCGC14_1213330</name>
</gene>
<dbReference type="Gene3D" id="1.10.287.3240">
    <property type="match status" value="1"/>
</dbReference>
<evidence type="ECO:0000256" key="3">
    <source>
        <dbReference type="ARBA" id="ARBA00023065"/>
    </source>
</evidence>
<evidence type="ECO:0008006" key="5">
    <source>
        <dbReference type="Google" id="ProtNLM"/>
    </source>
</evidence>
<dbReference type="NCBIfam" id="TIGR00309">
    <property type="entry name" value="V_ATPase_subD"/>
    <property type="match status" value="1"/>
</dbReference>
<protein>
    <recommendedName>
        <fullName evidence="5">V-type ATP synthase subunit D</fullName>
    </recommendedName>
</protein>
<keyword evidence="3" id="KW-0406">Ion transport</keyword>
<dbReference type="AlphaFoldDB" id="A0A0F9LHL8"/>
<accession>A0A0F9LHL8</accession>